<dbReference type="RefSeq" id="WP_140997719.1">
    <property type="nucleotide sequence ID" value="NZ_VDCZ01000006.1"/>
</dbReference>
<gene>
    <name evidence="1" type="ORF">GOQ30_09205</name>
</gene>
<organism evidence="1 2">
    <name type="scientific">Flavobacterium profundi</name>
    <dbReference type="NCBI Taxonomy" id="1774945"/>
    <lineage>
        <taxon>Bacteria</taxon>
        <taxon>Pseudomonadati</taxon>
        <taxon>Bacteroidota</taxon>
        <taxon>Flavobacteriia</taxon>
        <taxon>Flavobacteriales</taxon>
        <taxon>Flavobacteriaceae</taxon>
        <taxon>Flavobacterium</taxon>
    </lineage>
</organism>
<accession>A0A6I4IIA9</accession>
<evidence type="ECO:0008006" key="3">
    <source>
        <dbReference type="Google" id="ProtNLM"/>
    </source>
</evidence>
<dbReference type="OrthoDB" id="750002at2"/>
<reference evidence="2" key="1">
    <citation type="submission" date="2019-05" db="EMBL/GenBank/DDBJ databases">
        <title>Flavobacterium profundi sp. nov., isolated from a deep-sea seamount.</title>
        <authorList>
            <person name="Zhang D.-C."/>
        </authorList>
    </citation>
    <scope>NUCLEOTIDE SEQUENCE [LARGE SCALE GENOMIC DNA]</scope>
    <source>
        <strain evidence="2">TP390</strain>
    </source>
</reference>
<sequence length="263" mass="29732">MKKIILLVTLLYLGIACQSKKEKETPTVVKDTLTSTFSQSEEMGISETFWKGYINKSIPIYLHYQIENDIIVGEIIYLNTQEKQPIKIIGSFEEDQLRLLEFESSGNISGIITGTVTNENHFVGDWFSPKTRKNFTLDLTEKDTTVIAPSIVANENKLFGKYHYGFSDAGPQGYFTIEKLNDNQAVFEIESVTSDPARNIATVDKDTITLDGTNFTYMIPDSDNCSFRVQFYKDFATIMYTNGYCSGQFGHNATIEGTFLKIE</sequence>
<protein>
    <recommendedName>
        <fullName evidence="3">Lipoprotein</fullName>
    </recommendedName>
</protein>
<dbReference type="Proteomes" id="UP000431264">
    <property type="component" value="Unassembled WGS sequence"/>
</dbReference>
<dbReference type="PROSITE" id="PS51257">
    <property type="entry name" value="PROKAR_LIPOPROTEIN"/>
    <property type="match status" value="1"/>
</dbReference>
<keyword evidence="2" id="KW-1185">Reference proteome</keyword>
<evidence type="ECO:0000313" key="1">
    <source>
        <dbReference type="EMBL" id="MVO09334.1"/>
    </source>
</evidence>
<evidence type="ECO:0000313" key="2">
    <source>
        <dbReference type="Proteomes" id="UP000431264"/>
    </source>
</evidence>
<proteinExistence type="predicted"/>
<dbReference type="EMBL" id="WQLW01000006">
    <property type="protein sequence ID" value="MVO09334.1"/>
    <property type="molecule type" value="Genomic_DNA"/>
</dbReference>
<comment type="caution">
    <text evidence="1">The sequence shown here is derived from an EMBL/GenBank/DDBJ whole genome shotgun (WGS) entry which is preliminary data.</text>
</comment>
<dbReference type="AlphaFoldDB" id="A0A6I4IIA9"/>
<name>A0A6I4IIA9_9FLAO</name>